<feature type="compositionally biased region" description="Low complexity" evidence="1">
    <location>
        <begin position="35"/>
        <end position="62"/>
    </location>
</feature>
<evidence type="ECO:0000313" key="4">
    <source>
        <dbReference type="Proteomes" id="UP000295645"/>
    </source>
</evidence>
<comment type="caution">
    <text evidence="3">The sequence shown here is derived from an EMBL/GenBank/DDBJ whole genome shotgun (WGS) entry which is preliminary data.</text>
</comment>
<dbReference type="Gene3D" id="3.40.50.1460">
    <property type="match status" value="1"/>
</dbReference>
<feature type="region of interest" description="Disordered" evidence="1">
    <location>
        <begin position="35"/>
        <end position="85"/>
    </location>
</feature>
<dbReference type="Proteomes" id="UP000295645">
    <property type="component" value="Unassembled WGS sequence"/>
</dbReference>
<keyword evidence="2" id="KW-0812">Transmembrane</keyword>
<dbReference type="Pfam" id="PF01650">
    <property type="entry name" value="Peptidase_C13"/>
    <property type="match status" value="1"/>
</dbReference>
<dbReference type="SUPFAM" id="SSF52129">
    <property type="entry name" value="Caspase-like"/>
    <property type="match status" value="1"/>
</dbReference>
<accession>A0A4R3YLW8</accession>
<feature type="transmembrane region" description="Helical" evidence="2">
    <location>
        <begin position="12"/>
        <end position="32"/>
    </location>
</feature>
<dbReference type="EMBL" id="SMCS01000005">
    <property type="protein sequence ID" value="TCV93296.1"/>
    <property type="molecule type" value="Genomic_DNA"/>
</dbReference>
<reference evidence="3 4" key="1">
    <citation type="submission" date="2019-03" db="EMBL/GenBank/DDBJ databases">
        <title>Above-ground endophytic microbial communities from plants in different locations in the United States.</title>
        <authorList>
            <person name="Frank C."/>
        </authorList>
    </citation>
    <scope>NUCLEOTIDE SEQUENCE [LARGE SCALE GENOMIC DNA]</scope>
    <source>
        <strain evidence="3 4">LP_13_YM</strain>
    </source>
</reference>
<evidence type="ECO:0000256" key="1">
    <source>
        <dbReference type="SAM" id="MobiDB-lite"/>
    </source>
</evidence>
<dbReference type="InterPro" id="IPR001096">
    <property type="entry name" value="Peptidase_C13"/>
</dbReference>
<keyword evidence="4" id="KW-1185">Reference proteome</keyword>
<dbReference type="GO" id="GO:0006508">
    <property type="term" value="P:proteolysis"/>
    <property type="evidence" value="ECO:0007669"/>
    <property type="project" value="InterPro"/>
</dbReference>
<protein>
    <submittedName>
        <fullName evidence="3">Peptidase C13-like protein</fullName>
    </submittedName>
</protein>
<evidence type="ECO:0000256" key="2">
    <source>
        <dbReference type="SAM" id="Phobius"/>
    </source>
</evidence>
<dbReference type="InterPro" id="IPR029030">
    <property type="entry name" value="Caspase-like_dom_sf"/>
</dbReference>
<gene>
    <name evidence="3" type="ORF">EC912_105156</name>
</gene>
<dbReference type="AlphaFoldDB" id="A0A4R3YLW8"/>
<name>A0A4R3YLW8_9GAMM</name>
<proteinExistence type="predicted"/>
<keyword evidence="2" id="KW-0472">Membrane</keyword>
<evidence type="ECO:0000313" key="3">
    <source>
        <dbReference type="EMBL" id="TCV93296.1"/>
    </source>
</evidence>
<organism evidence="3 4">
    <name type="scientific">Luteibacter rhizovicinus</name>
    <dbReference type="NCBI Taxonomy" id="242606"/>
    <lineage>
        <taxon>Bacteria</taxon>
        <taxon>Pseudomonadati</taxon>
        <taxon>Pseudomonadota</taxon>
        <taxon>Gammaproteobacteria</taxon>
        <taxon>Lysobacterales</taxon>
        <taxon>Rhodanobacteraceae</taxon>
        <taxon>Luteibacter</taxon>
    </lineage>
</organism>
<keyword evidence="2" id="KW-1133">Transmembrane helix</keyword>
<dbReference type="RefSeq" id="WP_243649277.1">
    <property type="nucleotide sequence ID" value="NZ_SMCS01000005.1"/>
</dbReference>
<sequence>MPSRSERGARRAIPILLAFAAGVLVMLAVARLSPAPEEAPVPERTAAAAPATTAPAPASTSPEADDDTVQTDQWPSDGPTPEQVMTGQPAELRKALAHLAPREPGHPNVYAIAFAADASEDVFRNEAEYLDTLMTRRFGSAAHTLVLENHPDTLSSRPLASWTNLEGALDGLASVMHPDEDILLLYLTTHGGDDHSLLVDMDPLPLDQLDPDGLADILAKHPFRWKVIVVNACYSGGFVPKLRGPGTLVLTSARTDRTSFGCGVDSDITYFGRAWLANGLNATPDFIEAFGQARTEIAGWEKRDTLTPSEPQIDTGSGIADHLAAWRKATHIGQAVPFAAAK</sequence>
<dbReference type="GO" id="GO:0008233">
    <property type="term" value="F:peptidase activity"/>
    <property type="evidence" value="ECO:0007669"/>
    <property type="project" value="InterPro"/>
</dbReference>